<dbReference type="CDD" id="cd00077">
    <property type="entry name" value="HDc"/>
    <property type="match status" value="1"/>
</dbReference>
<dbReference type="InterPro" id="IPR011006">
    <property type="entry name" value="CheY-like_superfamily"/>
</dbReference>
<evidence type="ECO:0000259" key="2">
    <source>
        <dbReference type="PROSITE" id="PS50110"/>
    </source>
</evidence>
<dbReference type="InterPro" id="IPR014626">
    <property type="entry name" value="Sig_transdc_resp-reg_put"/>
</dbReference>
<dbReference type="PANTHER" id="PTHR33525:SF3">
    <property type="entry name" value="RIBONUCLEASE Y"/>
    <property type="match status" value="1"/>
</dbReference>
<dbReference type="Gene3D" id="1.10.3210.10">
    <property type="entry name" value="Hypothetical protein af1432"/>
    <property type="match status" value="1"/>
</dbReference>
<dbReference type="EMBL" id="JAEPDI010000026">
    <property type="protein sequence ID" value="MCG7941322.1"/>
    <property type="molecule type" value="Genomic_DNA"/>
</dbReference>
<dbReference type="PANTHER" id="PTHR33525">
    <property type="match status" value="1"/>
</dbReference>
<dbReference type="InterPro" id="IPR006675">
    <property type="entry name" value="HDIG_dom"/>
</dbReference>
<proteinExistence type="predicted"/>
<feature type="domain" description="HDOD" evidence="3">
    <location>
        <begin position="145"/>
        <end position="344"/>
    </location>
</feature>
<feature type="domain" description="Response regulatory" evidence="2">
    <location>
        <begin position="9"/>
        <end position="124"/>
    </location>
</feature>
<name>A0A9E4K7Z7_9GAMM</name>
<dbReference type="SUPFAM" id="SSF109604">
    <property type="entry name" value="HD-domain/PDEase-like"/>
    <property type="match status" value="1"/>
</dbReference>
<dbReference type="InterPro" id="IPR003607">
    <property type="entry name" value="HD/PDEase_dom"/>
</dbReference>
<sequence>MNYSEDKKRILFVDDEGNILSGLRRSLRAYRKQWDMLFVDSGQEALSKAEETHIDAVITDMRMPGMDGAQLLDRIAQNHPHVVRIVLSGQSDQETVMKTVGPAHQYLNKPCEVEVLKATLVRAFSLRDLLGKSELKSLISGMRALPSLPTIYNELVSLIQDPNTAVADIGRLIAKDPAMTVKTLQLVNSAFFGLGRHISNPVDAASLLGMEILKPLVLSIGIFQQFDQDKLSTKEFSLDSLWAHSMKVGSLAKQIANLQGMEKTLIEDCLLAGMLHDIGKLILALNLPEDYSRMESLLIDQQQSRTSAEVDIFGATHGTVGAYLLGLWGLPESVVEAVALHNLPSLQAEKTFSPLTIVHTANALIHQHGTETAETSPLDREYLQTLGMLDQLDQWQSLTDEIES</sequence>
<dbReference type="CDD" id="cd17569">
    <property type="entry name" value="REC_HupR-like"/>
    <property type="match status" value="1"/>
</dbReference>
<organism evidence="4 5">
    <name type="scientific">Candidatus Thiodiazotropha lotti</name>
    <dbReference type="NCBI Taxonomy" id="2792787"/>
    <lineage>
        <taxon>Bacteria</taxon>
        <taxon>Pseudomonadati</taxon>
        <taxon>Pseudomonadota</taxon>
        <taxon>Gammaproteobacteria</taxon>
        <taxon>Chromatiales</taxon>
        <taxon>Sedimenticolaceae</taxon>
        <taxon>Candidatus Thiodiazotropha</taxon>
    </lineage>
</organism>
<dbReference type="GO" id="GO:0000160">
    <property type="term" value="P:phosphorelay signal transduction system"/>
    <property type="evidence" value="ECO:0007669"/>
    <property type="project" value="InterPro"/>
</dbReference>
<evidence type="ECO:0000256" key="1">
    <source>
        <dbReference type="PROSITE-ProRule" id="PRU00169"/>
    </source>
</evidence>
<comment type="caution">
    <text evidence="4">The sequence shown here is derived from an EMBL/GenBank/DDBJ whole genome shotgun (WGS) entry which is preliminary data.</text>
</comment>
<dbReference type="Gene3D" id="3.40.50.2300">
    <property type="match status" value="1"/>
</dbReference>
<keyword evidence="1" id="KW-0597">Phosphoprotein</keyword>
<dbReference type="PIRSF" id="PIRSF036883">
    <property type="entry name" value="RR_HD-GYP_mod"/>
    <property type="match status" value="1"/>
</dbReference>
<gene>
    <name evidence="4" type="ORF">JAZ04_21020</name>
</gene>
<evidence type="ECO:0000313" key="4">
    <source>
        <dbReference type="EMBL" id="MCG7941322.1"/>
    </source>
</evidence>
<dbReference type="InterPro" id="IPR052340">
    <property type="entry name" value="RNase_Y/CdgJ"/>
</dbReference>
<dbReference type="PROSITE" id="PS50110">
    <property type="entry name" value="RESPONSE_REGULATORY"/>
    <property type="match status" value="1"/>
</dbReference>
<dbReference type="SUPFAM" id="SSF52172">
    <property type="entry name" value="CheY-like"/>
    <property type="match status" value="1"/>
</dbReference>
<feature type="modified residue" description="4-aspartylphosphate" evidence="1">
    <location>
        <position position="60"/>
    </location>
</feature>
<dbReference type="InterPro" id="IPR013976">
    <property type="entry name" value="HDOD"/>
</dbReference>
<dbReference type="PROSITE" id="PS51833">
    <property type="entry name" value="HDOD"/>
    <property type="match status" value="1"/>
</dbReference>
<reference evidence="4" key="1">
    <citation type="journal article" date="2021" name="Proc. Natl. Acad. Sci. U.S.A.">
        <title>Global biogeography of chemosynthetic symbionts reveals both localized and globally distributed symbiont groups. .</title>
        <authorList>
            <person name="Osvatic J.T."/>
            <person name="Wilkins L.G.E."/>
            <person name="Leibrecht L."/>
            <person name="Leray M."/>
            <person name="Zauner S."/>
            <person name="Polzin J."/>
            <person name="Camacho Y."/>
            <person name="Gros O."/>
            <person name="van Gils J.A."/>
            <person name="Eisen J.A."/>
            <person name="Petersen J.M."/>
            <person name="Yuen B."/>
        </authorList>
    </citation>
    <scope>NUCLEOTIDE SEQUENCE</scope>
    <source>
        <strain evidence="4">MAGL173</strain>
    </source>
</reference>
<dbReference type="Pfam" id="PF00072">
    <property type="entry name" value="Response_reg"/>
    <property type="match status" value="1"/>
</dbReference>
<dbReference type="NCBIfam" id="TIGR00277">
    <property type="entry name" value="HDIG"/>
    <property type="match status" value="1"/>
</dbReference>
<dbReference type="Proteomes" id="UP000886687">
    <property type="component" value="Unassembled WGS sequence"/>
</dbReference>
<dbReference type="InterPro" id="IPR001789">
    <property type="entry name" value="Sig_transdc_resp-reg_receiver"/>
</dbReference>
<protein>
    <submittedName>
        <fullName evidence="4">Response regulator</fullName>
    </submittedName>
</protein>
<evidence type="ECO:0000313" key="5">
    <source>
        <dbReference type="Proteomes" id="UP000886687"/>
    </source>
</evidence>
<dbReference type="Pfam" id="PF08668">
    <property type="entry name" value="HDOD"/>
    <property type="match status" value="1"/>
</dbReference>
<accession>A0A9E4K7Z7</accession>
<dbReference type="AlphaFoldDB" id="A0A9E4K7Z7"/>
<dbReference type="SMART" id="SM00448">
    <property type="entry name" value="REC"/>
    <property type="match status" value="1"/>
</dbReference>
<evidence type="ECO:0000259" key="3">
    <source>
        <dbReference type="PROSITE" id="PS51833"/>
    </source>
</evidence>